<gene>
    <name evidence="2" type="ORF">F2Q68_00014328</name>
    <name evidence="3" type="ORF">F2Q69_00027736</name>
    <name evidence="1" type="ORF">F2Q70_00020875</name>
</gene>
<dbReference type="EMBL" id="QGKW02001940">
    <property type="protein sequence ID" value="KAF2556003.1"/>
    <property type="molecule type" value="Genomic_DNA"/>
</dbReference>
<reference evidence="3" key="1">
    <citation type="submission" date="2019-12" db="EMBL/GenBank/DDBJ databases">
        <title>Genome sequencing and annotation of Brassica cretica.</title>
        <authorList>
            <person name="Studholme D.J."/>
            <person name="Sarris P."/>
        </authorList>
    </citation>
    <scope>NUCLEOTIDE SEQUENCE</scope>
    <source>
        <strain evidence="3">PFS-109/04</strain>
        <tissue evidence="3">Leaf</tissue>
    </source>
</reference>
<evidence type="ECO:0000313" key="3">
    <source>
        <dbReference type="EMBL" id="KAF3584988.1"/>
    </source>
</evidence>
<protein>
    <submittedName>
        <fullName evidence="3">Uncharacterized protein</fullName>
    </submittedName>
</protein>
<dbReference type="Proteomes" id="UP000712600">
    <property type="component" value="Unassembled WGS sequence"/>
</dbReference>
<proteinExistence type="predicted"/>
<dbReference type="AlphaFoldDB" id="A0A8S9RX69"/>
<dbReference type="EMBL" id="QGKX02000088">
    <property type="protein sequence ID" value="KAF3584988.1"/>
    <property type="molecule type" value="Genomic_DNA"/>
</dbReference>
<comment type="caution">
    <text evidence="3">The sequence shown here is derived from an EMBL/GenBank/DDBJ whole genome shotgun (WGS) entry which is preliminary data.</text>
</comment>
<evidence type="ECO:0000313" key="2">
    <source>
        <dbReference type="EMBL" id="KAF2556003.1"/>
    </source>
</evidence>
<sequence length="75" mass="8953">MEHSKSPSHLIKCLEELRRRLVVVDEGLVVDKSVPLLRYGSESDKRFRRDMREDLYNQIPWKVLLVRHRGLLLLD</sequence>
<dbReference type="EMBL" id="QGKY02001925">
    <property type="protein sequence ID" value="KAF2544795.1"/>
    <property type="molecule type" value="Genomic_DNA"/>
</dbReference>
<reference evidence="1" key="2">
    <citation type="submission" date="2019-12" db="EMBL/GenBank/DDBJ databases">
        <title>Genome sequencing and annotation of Brassica cretica.</title>
        <authorList>
            <person name="Studholme D.J."/>
            <person name="Sarris P.F."/>
        </authorList>
    </citation>
    <scope>NUCLEOTIDE SEQUENCE</scope>
    <source>
        <strain evidence="2">PFS-001/15</strain>
        <strain evidence="1">PFS-102/07</strain>
        <tissue evidence="1">Leaf</tissue>
    </source>
</reference>
<accession>A0A8S9RX69</accession>
<name>A0A8S9RX69_BRACR</name>
<organism evidence="3 4">
    <name type="scientific">Brassica cretica</name>
    <name type="common">Mustard</name>
    <dbReference type="NCBI Taxonomy" id="69181"/>
    <lineage>
        <taxon>Eukaryota</taxon>
        <taxon>Viridiplantae</taxon>
        <taxon>Streptophyta</taxon>
        <taxon>Embryophyta</taxon>
        <taxon>Tracheophyta</taxon>
        <taxon>Spermatophyta</taxon>
        <taxon>Magnoliopsida</taxon>
        <taxon>eudicotyledons</taxon>
        <taxon>Gunneridae</taxon>
        <taxon>Pentapetalae</taxon>
        <taxon>rosids</taxon>
        <taxon>malvids</taxon>
        <taxon>Brassicales</taxon>
        <taxon>Brassicaceae</taxon>
        <taxon>Brassiceae</taxon>
        <taxon>Brassica</taxon>
    </lineage>
</organism>
<evidence type="ECO:0000313" key="1">
    <source>
        <dbReference type="EMBL" id="KAF2544795.1"/>
    </source>
</evidence>
<evidence type="ECO:0000313" key="4">
    <source>
        <dbReference type="Proteomes" id="UP000712600"/>
    </source>
</evidence>
<dbReference type="Proteomes" id="UP000712281">
    <property type="component" value="Unassembled WGS sequence"/>
</dbReference>